<evidence type="ECO:0000313" key="2">
    <source>
        <dbReference type="Proteomes" id="UP000286134"/>
    </source>
</evidence>
<comment type="caution">
    <text evidence="1">The sequence shown here is derived from an EMBL/GenBank/DDBJ whole genome shotgun (WGS) entry which is preliminary data.</text>
</comment>
<dbReference type="InterPro" id="IPR046591">
    <property type="entry name" value="DUF6649"/>
</dbReference>
<dbReference type="Pfam" id="PF20354">
    <property type="entry name" value="DUF6649"/>
    <property type="match status" value="1"/>
</dbReference>
<dbReference type="EMBL" id="MCFK01007025">
    <property type="protein sequence ID" value="RKF58054.1"/>
    <property type="molecule type" value="Genomic_DNA"/>
</dbReference>
<accession>A0A420HKU6</accession>
<protein>
    <submittedName>
        <fullName evidence="1">Uncharacterized protein</fullName>
    </submittedName>
</protein>
<reference evidence="1 2" key="1">
    <citation type="journal article" date="2018" name="BMC Genomics">
        <title>Comparative genome analyses reveal sequence features reflecting distinct modes of host-adaptation between dicot and monocot powdery mildew.</title>
        <authorList>
            <person name="Wu Y."/>
            <person name="Ma X."/>
            <person name="Pan Z."/>
            <person name="Kale S.D."/>
            <person name="Song Y."/>
            <person name="King H."/>
            <person name="Zhang Q."/>
            <person name="Presley C."/>
            <person name="Deng X."/>
            <person name="Wei C.I."/>
            <person name="Xiao S."/>
        </authorList>
    </citation>
    <scope>NUCLEOTIDE SEQUENCE [LARGE SCALE GENOMIC DNA]</scope>
    <source>
        <strain evidence="1">UMSG2</strain>
    </source>
</reference>
<dbReference type="STRING" id="212602.A0A420HKU6"/>
<organism evidence="1 2">
    <name type="scientific">Erysiphe neolycopersici</name>
    <dbReference type="NCBI Taxonomy" id="212602"/>
    <lineage>
        <taxon>Eukaryota</taxon>
        <taxon>Fungi</taxon>
        <taxon>Dikarya</taxon>
        <taxon>Ascomycota</taxon>
        <taxon>Pezizomycotina</taxon>
        <taxon>Leotiomycetes</taxon>
        <taxon>Erysiphales</taxon>
        <taxon>Erysiphaceae</taxon>
        <taxon>Erysiphe</taxon>
    </lineage>
</organism>
<dbReference type="Proteomes" id="UP000286134">
    <property type="component" value="Unassembled WGS sequence"/>
</dbReference>
<proteinExistence type="predicted"/>
<dbReference type="OrthoDB" id="5345504at2759"/>
<keyword evidence="2" id="KW-1185">Reference proteome</keyword>
<evidence type="ECO:0000313" key="1">
    <source>
        <dbReference type="EMBL" id="RKF58054.1"/>
    </source>
</evidence>
<name>A0A420HKU6_9PEZI</name>
<gene>
    <name evidence="1" type="ORF">OnM2_070039</name>
</gene>
<dbReference type="AlphaFoldDB" id="A0A420HKU6"/>
<sequence length="221" mass="25567">MTDILTSNSPSLLFRKRKAENYENNERLSKRLSLLNLERSGHKLINPPQPSIVHNQNQNSHVVTLPSTNCDLMQIEDTQNKVFIHDLEAEILEAQSEEAKLVIHPEIEKHLRDIRFSPIFIAPTSISHEDKQLVLYNEPGSITIPEEFDSVKRIILETRSRIREKQDLQNKEMHSKLSMEQSLGKTDVIQPICHQTINFDHCINSQHLQEYDSDIMDLDVA</sequence>